<comment type="caution">
    <text evidence="3">The sequence shown here is derived from an EMBL/GenBank/DDBJ whole genome shotgun (WGS) entry which is preliminary data.</text>
</comment>
<sequence length="457" mass="47733">MEAPRLDVTPTSALCGATVVVALDPPEVVAADVVLAGDRVAWVGTAPAGVPRRDCTGTLVLPGNVCAHHHLYSALSRGMPYRLAPPVTFTEILQRVWWRLDRALDEEAIRASALRGGLDALRAGTTTIVDHHASPNAVDGSLDIIADTLAGLGVRSVLCYEVSDRDGPERAAAGVAENRRFIARADGLTRGMVGAHASFTLSDDTLDDVVDAARLSGTGVHIHVAEDAADQVDARLRCGHGVVERLDRAGALTDRALLAHCVHVAPAEIHAVADTGATVVCNPRSNMNNAVGHSPFNHAPRGVALGTDGIGGDLFAESQVGFFRAREADVATAGNWPLARLADGARFAGRVHGEPLLGTLRAGAPADLVVLDYPTPTPVTADNLVGHWVFGLSAAQVRDVLVAGELVVADRRSTRVEEAEVAAGGAVEAARLWDRMDAVPAHDFEPVTSSEPGGGTR</sequence>
<dbReference type="InterPro" id="IPR011059">
    <property type="entry name" value="Metal-dep_hydrolase_composite"/>
</dbReference>
<keyword evidence="4" id="KW-1185">Reference proteome</keyword>
<accession>A0ABW0BDG6</accession>
<dbReference type="Gene3D" id="2.30.40.10">
    <property type="entry name" value="Urease, subunit C, domain 1"/>
    <property type="match status" value="1"/>
</dbReference>
<proteinExistence type="predicted"/>
<dbReference type="InterPro" id="IPR006680">
    <property type="entry name" value="Amidohydro-rel"/>
</dbReference>
<gene>
    <name evidence="3" type="ORF">ACFPGP_00935</name>
</gene>
<dbReference type="RefSeq" id="WP_378585619.1">
    <property type="nucleotide sequence ID" value="NZ_JBHSKD010000002.1"/>
</dbReference>
<evidence type="ECO:0000256" key="1">
    <source>
        <dbReference type="ARBA" id="ARBA00022801"/>
    </source>
</evidence>
<dbReference type="SUPFAM" id="SSF51338">
    <property type="entry name" value="Composite domain of metallo-dependent hydrolases"/>
    <property type="match status" value="1"/>
</dbReference>
<dbReference type="Pfam" id="PF01979">
    <property type="entry name" value="Amidohydro_1"/>
    <property type="match status" value="1"/>
</dbReference>
<evidence type="ECO:0000313" key="4">
    <source>
        <dbReference type="Proteomes" id="UP001596087"/>
    </source>
</evidence>
<dbReference type="Proteomes" id="UP001596087">
    <property type="component" value="Unassembled WGS sequence"/>
</dbReference>
<name>A0ABW0BDG6_9ACTN</name>
<dbReference type="SUPFAM" id="SSF51556">
    <property type="entry name" value="Metallo-dependent hydrolases"/>
    <property type="match status" value="1"/>
</dbReference>
<protein>
    <submittedName>
        <fullName evidence="3">Amidohydrolase family protein</fullName>
    </submittedName>
</protein>
<reference evidence="4" key="1">
    <citation type="journal article" date="2019" name="Int. J. Syst. Evol. Microbiol.">
        <title>The Global Catalogue of Microorganisms (GCM) 10K type strain sequencing project: providing services to taxonomists for standard genome sequencing and annotation.</title>
        <authorList>
            <consortium name="The Broad Institute Genomics Platform"/>
            <consortium name="The Broad Institute Genome Sequencing Center for Infectious Disease"/>
            <person name="Wu L."/>
            <person name="Ma J."/>
        </authorList>
    </citation>
    <scope>NUCLEOTIDE SEQUENCE [LARGE SCALE GENOMIC DNA]</scope>
    <source>
        <strain evidence="4">DFY41</strain>
    </source>
</reference>
<keyword evidence="1" id="KW-0378">Hydrolase</keyword>
<organism evidence="3 4">
    <name type="scientific">Nocardioides taihuensis</name>
    <dbReference type="NCBI Taxonomy" id="1835606"/>
    <lineage>
        <taxon>Bacteria</taxon>
        <taxon>Bacillati</taxon>
        <taxon>Actinomycetota</taxon>
        <taxon>Actinomycetes</taxon>
        <taxon>Propionibacteriales</taxon>
        <taxon>Nocardioidaceae</taxon>
        <taxon>Nocardioides</taxon>
    </lineage>
</organism>
<dbReference type="PANTHER" id="PTHR43794">
    <property type="entry name" value="AMINOHYDROLASE SSNA-RELATED"/>
    <property type="match status" value="1"/>
</dbReference>
<dbReference type="InterPro" id="IPR050287">
    <property type="entry name" value="MTA/SAH_deaminase"/>
</dbReference>
<evidence type="ECO:0000313" key="3">
    <source>
        <dbReference type="EMBL" id="MFC5175213.1"/>
    </source>
</evidence>
<dbReference type="PANTHER" id="PTHR43794:SF11">
    <property type="entry name" value="AMIDOHYDROLASE-RELATED DOMAIN-CONTAINING PROTEIN"/>
    <property type="match status" value="1"/>
</dbReference>
<dbReference type="EMBL" id="JBHSKD010000002">
    <property type="protein sequence ID" value="MFC5175213.1"/>
    <property type="molecule type" value="Genomic_DNA"/>
</dbReference>
<feature type="domain" description="Amidohydrolase-related" evidence="2">
    <location>
        <begin position="59"/>
        <end position="407"/>
    </location>
</feature>
<dbReference type="Gene3D" id="3.20.20.140">
    <property type="entry name" value="Metal-dependent hydrolases"/>
    <property type="match status" value="1"/>
</dbReference>
<dbReference type="InterPro" id="IPR032466">
    <property type="entry name" value="Metal_Hydrolase"/>
</dbReference>
<evidence type="ECO:0000259" key="2">
    <source>
        <dbReference type="Pfam" id="PF01979"/>
    </source>
</evidence>